<evidence type="ECO:0000256" key="3">
    <source>
        <dbReference type="ARBA" id="ARBA00022645"/>
    </source>
</evidence>
<keyword evidence="14" id="KW-1185">Reference proteome</keyword>
<reference evidence="13 14" key="1">
    <citation type="journal article" date="2018" name="Mol. Ecol.">
        <title>The obligate alkalophilic soda-lake fungus Sodiomyces alkalinus has shifted to a protein diet.</title>
        <authorList>
            <person name="Grum-Grzhimaylo A.A."/>
            <person name="Falkoski D.L."/>
            <person name="van den Heuvel J."/>
            <person name="Valero-Jimenez C.A."/>
            <person name="Min B."/>
            <person name="Choi I.G."/>
            <person name="Lipzen A."/>
            <person name="Daum C.G."/>
            <person name="Aanen D.K."/>
            <person name="Tsang A."/>
            <person name="Henrissat B."/>
            <person name="Bilanenko E.N."/>
            <person name="de Vries R.P."/>
            <person name="van Kan J.A.L."/>
            <person name="Grigoriev I.V."/>
            <person name="Debets A.J.M."/>
        </authorList>
    </citation>
    <scope>NUCLEOTIDE SEQUENCE [LARGE SCALE GENOMIC DNA]</scope>
    <source>
        <strain evidence="13 14">F11</strain>
    </source>
</reference>
<evidence type="ECO:0000256" key="5">
    <source>
        <dbReference type="ARBA" id="ARBA00022723"/>
    </source>
</evidence>
<protein>
    <submittedName>
        <fullName evidence="13">Carboxypeptidase B</fullName>
    </submittedName>
</protein>
<dbReference type="EMBL" id="ML119060">
    <property type="protein sequence ID" value="ROT36080.1"/>
    <property type="molecule type" value="Genomic_DNA"/>
</dbReference>
<evidence type="ECO:0000259" key="12">
    <source>
        <dbReference type="PROSITE" id="PS52035"/>
    </source>
</evidence>
<dbReference type="STRING" id="1314773.A0A3N2PNR9"/>
<evidence type="ECO:0000313" key="13">
    <source>
        <dbReference type="EMBL" id="ROT36080.1"/>
    </source>
</evidence>
<dbReference type="GeneID" id="39581720"/>
<dbReference type="AlphaFoldDB" id="A0A3N2PNR9"/>
<dbReference type="CDD" id="cd03860">
    <property type="entry name" value="M14_CP_A-B_like"/>
    <property type="match status" value="1"/>
</dbReference>
<keyword evidence="4" id="KW-0645">Protease</keyword>
<dbReference type="SUPFAM" id="SSF53187">
    <property type="entry name" value="Zn-dependent exopeptidases"/>
    <property type="match status" value="1"/>
</dbReference>
<evidence type="ECO:0000256" key="2">
    <source>
        <dbReference type="ARBA" id="ARBA00005988"/>
    </source>
</evidence>
<sequence>MKLLVGLGAVAVPLVSARIVAPRGPSVSYDGYRVYRVDTHADVATVESQIRNLRLVNFSPGTIDHLDLAVSPEDISAFDALGLDAAVVHEDLGKDILSEGPLRPYLRTTESADLPGLEWFDNYHPYEDHLQFLEDLHLAFPDNSELVTAGASYEGRPIQGIHFWGENGKGGRPAVYWHGTVHAREWITTMTVEYLLYQLISGYLDGTEDVKAIVDAYDFYILPVVNPDGFIHTQTTDRMWRKNRQPRDAERCTGTDVNRNWPHFWNVTGGASDSPCAETFRGLSPGDTPEMQSLVAFTDAVAAANEGGIKLYIDWHSYGHLILLSYGGDCDARVENYERQMELARGTAAVVETVDGSKYTAGPVCDVLYAASGGSMDYVYDVAGAELSWGYELSPADAAGGGFVLPADQILPTVVENWEGMRWLLSTM</sequence>
<dbReference type="GO" id="GO:0004181">
    <property type="term" value="F:metallocarboxypeptidase activity"/>
    <property type="evidence" value="ECO:0007669"/>
    <property type="project" value="InterPro"/>
</dbReference>
<organism evidence="13 14">
    <name type="scientific">Sodiomyces alkalinus (strain CBS 110278 / VKM F-3762 / F11)</name>
    <name type="common">Alkaliphilic filamentous fungus</name>
    <dbReference type="NCBI Taxonomy" id="1314773"/>
    <lineage>
        <taxon>Eukaryota</taxon>
        <taxon>Fungi</taxon>
        <taxon>Dikarya</taxon>
        <taxon>Ascomycota</taxon>
        <taxon>Pezizomycotina</taxon>
        <taxon>Sordariomycetes</taxon>
        <taxon>Hypocreomycetidae</taxon>
        <taxon>Glomerellales</taxon>
        <taxon>Plectosphaerellaceae</taxon>
        <taxon>Sodiomyces</taxon>
    </lineage>
</organism>
<feature type="active site" description="Proton donor/acceptor" evidence="10">
    <location>
        <position position="392"/>
    </location>
</feature>
<keyword evidence="9" id="KW-0482">Metalloprotease</keyword>
<keyword evidence="8" id="KW-0862">Zinc</keyword>
<comment type="cofactor">
    <cofactor evidence="1">
        <name>Zn(2+)</name>
        <dbReference type="ChEBI" id="CHEBI:29105"/>
    </cofactor>
</comment>
<dbReference type="Pfam" id="PF00246">
    <property type="entry name" value="Peptidase_M14"/>
    <property type="match status" value="1"/>
</dbReference>
<dbReference type="RefSeq" id="XP_028463886.1">
    <property type="nucleotide sequence ID" value="XM_028613242.1"/>
</dbReference>
<dbReference type="GO" id="GO:0006508">
    <property type="term" value="P:proteolysis"/>
    <property type="evidence" value="ECO:0007669"/>
    <property type="project" value="UniProtKB-KW"/>
</dbReference>
<dbReference type="PANTHER" id="PTHR11705:SF143">
    <property type="entry name" value="SLL0236 PROTEIN"/>
    <property type="match status" value="1"/>
</dbReference>
<gene>
    <name evidence="13" type="ORF">SODALDRAFT_346178</name>
</gene>
<dbReference type="FunFam" id="3.40.630.10:FF:000084">
    <property type="entry name" value="Carboxypeptidase B2"/>
    <property type="match status" value="1"/>
</dbReference>
<evidence type="ECO:0000256" key="11">
    <source>
        <dbReference type="SAM" id="SignalP"/>
    </source>
</evidence>
<evidence type="ECO:0000313" key="14">
    <source>
        <dbReference type="Proteomes" id="UP000272025"/>
    </source>
</evidence>
<evidence type="ECO:0000256" key="7">
    <source>
        <dbReference type="ARBA" id="ARBA00022801"/>
    </source>
</evidence>
<dbReference type="SUPFAM" id="SSF54897">
    <property type="entry name" value="Protease propeptides/inhibitors"/>
    <property type="match status" value="1"/>
</dbReference>
<name>A0A3N2PNR9_SODAK</name>
<keyword evidence="7" id="KW-0378">Hydrolase</keyword>
<keyword evidence="3 13" id="KW-0121">Carboxypeptidase</keyword>
<dbReference type="Gene3D" id="3.40.630.10">
    <property type="entry name" value="Zn peptidases"/>
    <property type="match status" value="1"/>
</dbReference>
<proteinExistence type="inferred from homology"/>
<evidence type="ECO:0000256" key="9">
    <source>
        <dbReference type="ARBA" id="ARBA00023049"/>
    </source>
</evidence>
<keyword evidence="6 11" id="KW-0732">Signal</keyword>
<dbReference type="PRINTS" id="PR00765">
    <property type="entry name" value="CRBOXYPTASEA"/>
</dbReference>
<feature type="domain" description="Peptidase M14" evidence="12">
    <location>
        <begin position="122"/>
        <end position="428"/>
    </location>
</feature>
<evidence type="ECO:0000256" key="6">
    <source>
        <dbReference type="ARBA" id="ARBA00022729"/>
    </source>
</evidence>
<dbReference type="SMART" id="SM00631">
    <property type="entry name" value="Zn_pept"/>
    <property type="match status" value="1"/>
</dbReference>
<evidence type="ECO:0000256" key="4">
    <source>
        <dbReference type="ARBA" id="ARBA00022670"/>
    </source>
</evidence>
<dbReference type="PROSITE" id="PS52035">
    <property type="entry name" value="PEPTIDASE_M14"/>
    <property type="match status" value="1"/>
</dbReference>
<keyword evidence="5" id="KW-0479">Metal-binding</keyword>
<evidence type="ECO:0000256" key="10">
    <source>
        <dbReference type="PROSITE-ProRule" id="PRU01379"/>
    </source>
</evidence>
<evidence type="ECO:0000256" key="1">
    <source>
        <dbReference type="ARBA" id="ARBA00001947"/>
    </source>
</evidence>
<feature type="signal peptide" evidence="11">
    <location>
        <begin position="1"/>
        <end position="17"/>
    </location>
</feature>
<dbReference type="GO" id="GO:0008270">
    <property type="term" value="F:zinc ion binding"/>
    <property type="evidence" value="ECO:0007669"/>
    <property type="project" value="InterPro"/>
</dbReference>
<comment type="similarity">
    <text evidence="2 10">Belongs to the peptidase M14 family.</text>
</comment>
<dbReference type="Proteomes" id="UP000272025">
    <property type="component" value="Unassembled WGS sequence"/>
</dbReference>
<dbReference type="OrthoDB" id="3626597at2759"/>
<dbReference type="PANTHER" id="PTHR11705">
    <property type="entry name" value="PROTEASE FAMILY M14 CARBOXYPEPTIDASE A,B"/>
    <property type="match status" value="1"/>
</dbReference>
<evidence type="ECO:0000256" key="8">
    <source>
        <dbReference type="ARBA" id="ARBA00022833"/>
    </source>
</evidence>
<dbReference type="InterPro" id="IPR000834">
    <property type="entry name" value="Peptidase_M14"/>
</dbReference>
<accession>A0A3N2PNR9</accession>
<feature type="chain" id="PRO_5018241050" evidence="11">
    <location>
        <begin position="18"/>
        <end position="428"/>
    </location>
</feature>